<evidence type="ECO:0000256" key="4">
    <source>
        <dbReference type="ARBA" id="ARBA00035174"/>
    </source>
</evidence>
<dbReference type="EMBL" id="MFEY01000007">
    <property type="protein sequence ID" value="OGE90022.1"/>
    <property type="molecule type" value="Genomic_DNA"/>
</dbReference>
<dbReference type="InterPro" id="IPR026569">
    <property type="entry name" value="Ribosomal_bL28"/>
</dbReference>
<dbReference type="GO" id="GO:1990904">
    <property type="term" value="C:ribonucleoprotein complex"/>
    <property type="evidence" value="ECO:0007669"/>
    <property type="project" value="UniProtKB-KW"/>
</dbReference>
<evidence type="ECO:0000256" key="3">
    <source>
        <dbReference type="ARBA" id="ARBA00023274"/>
    </source>
</evidence>
<dbReference type="Pfam" id="PF00830">
    <property type="entry name" value="Ribosomal_L28"/>
    <property type="match status" value="1"/>
</dbReference>
<dbReference type="GO" id="GO:0005840">
    <property type="term" value="C:ribosome"/>
    <property type="evidence" value="ECO:0007669"/>
    <property type="project" value="UniProtKB-KW"/>
</dbReference>
<sequence length="63" mass="7258">MARVCQVCGKGYLATFTRSHSMRKTKVRLYPNLQWMKLEHGKRVKSCVKCIKTRTKRMAAVAA</sequence>
<dbReference type="GO" id="GO:0003735">
    <property type="term" value="F:structural constituent of ribosome"/>
    <property type="evidence" value="ECO:0007669"/>
    <property type="project" value="InterPro"/>
</dbReference>
<keyword evidence="2 5" id="KW-0689">Ribosomal protein</keyword>
<proteinExistence type="inferred from homology"/>
<name>A0A1F5PK26_9BACT</name>
<dbReference type="NCBIfam" id="TIGR00009">
    <property type="entry name" value="L28"/>
    <property type="match status" value="1"/>
</dbReference>
<evidence type="ECO:0000256" key="1">
    <source>
        <dbReference type="ARBA" id="ARBA00008760"/>
    </source>
</evidence>
<organism evidence="5 6">
    <name type="scientific">Candidatus Doudnabacteria bacterium RIFCSPHIGHO2_12_FULL_48_16</name>
    <dbReference type="NCBI Taxonomy" id="1817838"/>
    <lineage>
        <taxon>Bacteria</taxon>
        <taxon>Candidatus Doudnaibacteriota</taxon>
    </lineage>
</organism>
<gene>
    <name evidence="5" type="ORF">A3E29_02840</name>
</gene>
<evidence type="ECO:0000313" key="5">
    <source>
        <dbReference type="EMBL" id="OGE90022.1"/>
    </source>
</evidence>
<dbReference type="InterPro" id="IPR001383">
    <property type="entry name" value="Ribosomal_bL28_bact-type"/>
</dbReference>
<reference evidence="5 6" key="1">
    <citation type="journal article" date="2016" name="Nat. Commun.">
        <title>Thousands of microbial genomes shed light on interconnected biogeochemical processes in an aquifer system.</title>
        <authorList>
            <person name="Anantharaman K."/>
            <person name="Brown C.T."/>
            <person name="Hug L.A."/>
            <person name="Sharon I."/>
            <person name="Castelle C.J."/>
            <person name="Probst A.J."/>
            <person name="Thomas B.C."/>
            <person name="Singh A."/>
            <person name="Wilkins M.J."/>
            <person name="Karaoz U."/>
            <person name="Brodie E.L."/>
            <person name="Williams K.H."/>
            <person name="Hubbard S.S."/>
            <person name="Banfield J.F."/>
        </authorList>
    </citation>
    <scope>NUCLEOTIDE SEQUENCE [LARGE SCALE GENOMIC DNA]</scope>
</reference>
<protein>
    <recommendedName>
        <fullName evidence="4">Large ribosomal subunit protein bL28</fullName>
    </recommendedName>
</protein>
<accession>A0A1F5PK26</accession>
<dbReference type="InterPro" id="IPR037147">
    <property type="entry name" value="Ribosomal_bL28_sf"/>
</dbReference>
<comment type="caution">
    <text evidence="5">The sequence shown here is derived from an EMBL/GenBank/DDBJ whole genome shotgun (WGS) entry which is preliminary data.</text>
</comment>
<evidence type="ECO:0000313" key="6">
    <source>
        <dbReference type="Proteomes" id="UP000177682"/>
    </source>
</evidence>
<dbReference type="Proteomes" id="UP000177682">
    <property type="component" value="Unassembled WGS sequence"/>
</dbReference>
<dbReference type="SUPFAM" id="SSF143800">
    <property type="entry name" value="L28p-like"/>
    <property type="match status" value="1"/>
</dbReference>
<dbReference type="Gene3D" id="2.30.170.40">
    <property type="entry name" value="Ribosomal protein L28/L24"/>
    <property type="match status" value="1"/>
</dbReference>
<dbReference type="GO" id="GO:0006412">
    <property type="term" value="P:translation"/>
    <property type="evidence" value="ECO:0007669"/>
    <property type="project" value="InterPro"/>
</dbReference>
<keyword evidence="3" id="KW-0687">Ribonucleoprotein</keyword>
<comment type="similarity">
    <text evidence="1">Belongs to the bacterial ribosomal protein bL28 family.</text>
</comment>
<dbReference type="AlphaFoldDB" id="A0A1F5PK26"/>
<dbReference type="InterPro" id="IPR034704">
    <property type="entry name" value="Ribosomal_bL28/bL31-like_sf"/>
</dbReference>
<evidence type="ECO:0000256" key="2">
    <source>
        <dbReference type="ARBA" id="ARBA00022980"/>
    </source>
</evidence>